<name>A0A0A5I3W9_9BACI</name>
<proteinExistence type="predicted"/>
<accession>A0A0A5I3W9</accession>
<keyword evidence="2" id="KW-1185">Reference proteome</keyword>
<dbReference type="PROSITE" id="PS51257">
    <property type="entry name" value="PROKAR_LIPOPROTEIN"/>
    <property type="match status" value="1"/>
</dbReference>
<evidence type="ECO:0000313" key="1">
    <source>
        <dbReference type="EMBL" id="KGX90492.1"/>
    </source>
</evidence>
<dbReference type="STRING" id="1385511.GCA_000425225_01618"/>
<dbReference type="RefSeq" id="WP_027448488.1">
    <property type="nucleotide sequence ID" value="NZ_AVPF01000007.1"/>
</dbReference>
<organism evidence="1 2">
    <name type="scientific">Pontibacillus marinus BH030004 = DSM 16465</name>
    <dbReference type="NCBI Taxonomy" id="1385511"/>
    <lineage>
        <taxon>Bacteria</taxon>
        <taxon>Bacillati</taxon>
        <taxon>Bacillota</taxon>
        <taxon>Bacilli</taxon>
        <taxon>Bacillales</taxon>
        <taxon>Bacillaceae</taxon>
        <taxon>Pontibacillus</taxon>
    </lineage>
</organism>
<sequence length="87" mass="10380">MRMFLYLTLLFVFISTTGCSFYEEFQEKEDAIHAMKSEQDGFYDIYIFGEFDSKVRFPKGLNQKYLVTRMEDPFSADKDYLKVLDLN</sequence>
<dbReference type="Proteomes" id="UP000030403">
    <property type="component" value="Unassembled WGS sequence"/>
</dbReference>
<dbReference type="AlphaFoldDB" id="A0A0A5I3W9"/>
<comment type="caution">
    <text evidence="1">The sequence shown here is derived from an EMBL/GenBank/DDBJ whole genome shotgun (WGS) entry which is preliminary data.</text>
</comment>
<dbReference type="EMBL" id="AVPF01000007">
    <property type="protein sequence ID" value="KGX90492.1"/>
    <property type="molecule type" value="Genomic_DNA"/>
</dbReference>
<reference evidence="1 2" key="1">
    <citation type="submission" date="2013-08" db="EMBL/GenBank/DDBJ databases">
        <authorList>
            <person name="Huang J."/>
            <person name="Wang G."/>
        </authorList>
    </citation>
    <scope>NUCLEOTIDE SEQUENCE [LARGE SCALE GENOMIC DNA]</scope>
    <source>
        <strain evidence="1 2">BH030004</strain>
    </source>
</reference>
<evidence type="ECO:0000313" key="2">
    <source>
        <dbReference type="Proteomes" id="UP000030403"/>
    </source>
</evidence>
<protein>
    <submittedName>
        <fullName evidence="1">Uncharacterized protein</fullName>
    </submittedName>
</protein>
<gene>
    <name evidence="1" type="ORF">N783_16690</name>
</gene>